<sequence>MENQPIEKLYTQKELTDLGIGSRSTVDRLVRAGKLKRVKIGTASRYPESSVKAYLASLSE</sequence>
<dbReference type="RefSeq" id="WP_017805243.1">
    <property type="nucleotide sequence ID" value="NZ_PQVK01000278.1"/>
</dbReference>
<protein>
    <submittedName>
        <fullName evidence="2">Helix-turn-helix domain</fullName>
    </submittedName>
</protein>
<dbReference type="InterPro" id="IPR041657">
    <property type="entry name" value="HTH_17"/>
</dbReference>
<evidence type="ECO:0000313" key="3">
    <source>
        <dbReference type="Proteomes" id="UP000254465"/>
    </source>
</evidence>
<accession>A0A377ID87</accession>
<feature type="domain" description="Helix-turn-helix" evidence="1">
    <location>
        <begin position="18"/>
        <end position="57"/>
    </location>
</feature>
<dbReference type="EMBL" id="UGHK01000002">
    <property type="protein sequence ID" value="STO72742.1"/>
    <property type="molecule type" value="Genomic_DNA"/>
</dbReference>
<name>A0A377ID87_AVIPA</name>
<proteinExistence type="predicted"/>
<reference evidence="2 3" key="1">
    <citation type="submission" date="2018-06" db="EMBL/GenBank/DDBJ databases">
        <authorList>
            <consortium name="Pathogen Informatics"/>
            <person name="Doyle S."/>
        </authorList>
    </citation>
    <scope>NUCLEOTIDE SEQUENCE [LARGE SCALE GENOMIC DNA]</scope>
    <source>
        <strain evidence="2 3">NCTC11296</strain>
    </source>
</reference>
<dbReference type="Proteomes" id="UP000254465">
    <property type="component" value="Unassembled WGS sequence"/>
</dbReference>
<dbReference type="AlphaFoldDB" id="A0A377ID87"/>
<evidence type="ECO:0000313" key="2">
    <source>
        <dbReference type="EMBL" id="STO72742.1"/>
    </source>
</evidence>
<gene>
    <name evidence="2" type="ORF">NCTC11296_02684</name>
</gene>
<organism evidence="2 3">
    <name type="scientific">Avibacterium paragallinarum</name>
    <name type="common">Haemophilus gallinarum</name>
    <dbReference type="NCBI Taxonomy" id="728"/>
    <lineage>
        <taxon>Bacteria</taxon>
        <taxon>Pseudomonadati</taxon>
        <taxon>Pseudomonadota</taxon>
        <taxon>Gammaproteobacteria</taxon>
        <taxon>Pasteurellales</taxon>
        <taxon>Pasteurellaceae</taxon>
        <taxon>Avibacterium</taxon>
    </lineage>
</organism>
<dbReference type="Pfam" id="PF12728">
    <property type="entry name" value="HTH_17"/>
    <property type="match status" value="1"/>
</dbReference>
<evidence type="ECO:0000259" key="1">
    <source>
        <dbReference type="Pfam" id="PF12728"/>
    </source>
</evidence>